<keyword evidence="10" id="KW-1015">Disulfide bond</keyword>
<feature type="transmembrane region" description="Helical" evidence="12">
    <location>
        <begin position="164"/>
        <end position="180"/>
    </location>
</feature>
<dbReference type="GO" id="GO:0016491">
    <property type="term" value="F:oxidoreductase activity"/>
    <property type="evidence" value="ECO:0007669"/>
    <property type="project" value="UniProtKB-KW"/>
</dbReference>
<dbReference type="PANTHER" id="PTHR35457">
    <property type="entry name" value="HEME A SYNTHASE"/>
    <property type="match status" value="1"/>
</dbReference>
<keyword evidence="9 12" id="KW-0472">Membrane</keyword>
<evidence type="ECO:0000256" key="11">
    <source>
        <dbReference type="ARBA" id="ARBA00023444"/>
    </source>
</evidence>
<protein>
    <recommendedName>
        <fullName evidence="14">Cytochrome oxidase assembly protein</fullName>
    </recommendedName>
</protein>
<comment type="subcellular location">
    <subcellularLocation>
        <location evidence="1">Membrane</location>
        <topology evidence="1">Multi-pass membrane protein</topology>
    </subcellularLocation>
</comment>
<evidence type="ECO:0000256" key="8">
    <source>
        <dbReference type="ARBA" id="ARBA00023133"/>
    </source>
</evidence>
<keyword evidence="7" id="KW-0408">Iron</keyword>
<keyword evidence="6" id="KW-0560">Oxidoreductase</keyword>
<dbReference type="GO" id="GO:0046872">
    <property type="term" value="F:metal ion binding"/>
    <property type="evidence" value="ECO:0007669"/>
    <property type="project" value="UniProtKB-KW"/>
</dbReference>
<evidence type="ECO:0000256" key="2">
    <source>
        <dbReference type="ARBA" id="ARBA00022475"/>
    </source>
</evidence>
<feature type="transmembrane region" description="Helical" evidence="12">
    <location>
        <begin position="58"/>
        <end position="75"/>
    </location>
</feature>
<dbReference type="Pfam" id="PF02628">
    <property type="entry name" value="COX15-CtaA"/>
    <property type="match status" value="2"/>
</dbReference>
<gene>
    <name evidence="13" type="ORF">METZ01_LOCUS60672</name>
</gene>
<feature type="transmembrane region" description="Helical" evidence="12">
    <location>
        <begin position="87"/>
        <end position="110"/>
    </location>
</feature>
<evidence type="ECO:0000256" key="7">
    <source>
        <dbReference type="ARBA" id="ARBA00023004"/>
    </source>
</evidence>
<evidence type="ECO:0000313" key="13">
    <source>
        <dbReference type="EMBL" id="SVA07818.1"/>
    </source>
</evidence>
<comment type="pathway">
    <text evidence="11">Porphyrin-containing compound metabolism.</text>
</comment>
<dbReference type="InterPro" id="IPR003780">
    <property type="entry name" value="COX15/CtaA_fam"/>
</dbReference>
<evidence type="ECO:0000256" key="9">
    <source>
        <dbReference type="ARBA" id="ARBA00023136"/>
    </source>
</evidence>
<keyword evidence="3 12" id="KW-0812">Transmembrane</keyword>
<keyword evidence="8" id="KW-0350">Heme biosynthesis</keyword>
<evidence type="ECO:0000256" key="3">
    <source>
        <dbReference type="ARBA" id="ARBA00022692"/>
    </source>
</evidence>
<evidence type="ECO:0000256" key="1">
    <source>
        <dbReference type="ARBA" id="ARBA00004141"/>
    </source>
</evidence>
<sequence>MMKWLCIGAALLTWPLIPFGAFVRLKNAGLSCPDWPLCYGQFIPPPGFEIALETGHRFVATLLGILIITITVKTFQQPAYRRHRKLAVISLILVCIQGILGALTVTMVLWPPVVTMHLLGGNILFGILVYLARVTFLENVEYPSDSSSTHTKPGKDRELKRRHIVLMLAVLFIMIISGGYNSSTSSGSHCEAFPGCHEGSSLSFGMSGTDLSEWTGIEGYILPPAPSDFQGRFLPVYENEWIHMLHRLTAIIGGVVLMIMAWAGLKNRYGHSAIGLSIVALILLEICVGILNAVFRVPAPISATHTAIAATLTGLLFFAAAEGNHNLVKA</sequence>
<proteinExistence type="predicted"/>
<keyword evidence="4" id="KW-0479">Metal-binding</keyword>
<evidence type="ECO:0000256" key="10">
    <source>
        <dbReference type="ARBA" id="ARBA00023157"/>
    </source>
</evidence>
<dbReference type="AlphaFoldDB" id="A0A381SWV4"/>
<evidence type="ECO:0000256" key="4">
    <source>
        <dbReference type="ARBA" id="ARBA00022723"/>
    </source>
</evidence>
<organism evidence="13">
    <name type="scientific">marine metagenome</name>
    <dbReference type="NCBI Taxonomy" id="408172"/>
    <lineage>
        <taxon>unclassified sequences</taxon>
        <taxon>metagenomes</taxon>
        <taxon>ecological metagenomes</taxon>
    </lineage>
</organism>
<dbReference type="EMBL" id="UINC01003612">
    <property type="protein sequence ID" value="SVA07818.1"/>
    <property type="molecule type" value="Genomic_DNA"/>
</dbReference>
<evidence type="ECO:0000256" key="6">
    <source>
        <dbReference type="ARBA" id="ARBA00023002"/>
    </source>
</evidence>
<feature type="transmembrane region" description="Helical" evidence="12">
    <location>
        <begin position="244"/>
        <end position="265"/>
    </location>
</feature>
<dbReference type="GO" id="GO:0006784">
    <property type="term" value="P:heme A biosynthetic process"/>
    <property type="evidence" value="ECO:0007669"/>
    <property type="project" value="InterPro"/>
</dbReference>
<keyword evidence="2" id="KW-1003">Cell membrane</keyword>
<evidence type="ECO:0000256" key="5">
    <source>
        <dbReference type="ARBA" id="ARBA00022989"/>
    </source>
</evidence>
<evidence type="ECO:0000256" key="12">
    <source>
        <dbReference type="SAM" id="Phobius"/>
    </source>
</evidence>
<feature type="transmembrane region" description="Helical" evidence="12">
    <location>
        <begin position="301"/>
        <end position="321"/>
    </location>
</feature>
<dbReference type="PANTHER" id="PTHR35457:SF1">
    <property type="entry name" value="HEME A SYNTHASE"/>
    <property type="match status" value="1"/>
</dbReference>
<feature type="transmembrane region" description="Helical" evidence="12">
    <location>
        <begin position="116"/>
        <end position="136"/>
    </location>
</feature>
<accession>A0A381SWV4</accession>
<name>A0A381SWV4_9ZZZZ</name>
<feature type="transmembrane region" description="Helical" evidence="12">
    <location>
        <begin position="272"/>
        <end position="295"/>
    </location>
</feature>
<keyword evidence="5 12" id="KW-1133">Transmembrane helix</keyword>
<dbReference type="InterPro" id="IPR050450">
    <property type="entry name" value="COX15/CtaA_HemeA_synthase"/>
</dbReference>
<dbReference type="GO" id="GO:0016020">
    <property type="term" value="C:membrane"/>
    <property type="evidence" value="ECO:0007669"/>
    <property type="project" value="UniProtKB-SubCell"/>
</dbReference>
<evidence type="ECO:0008006" key="14">
    <source>
        <dbReference type="Google" id="ProtNLM"/>
    </source>
</evidence>
<reference evidence="13" key="1">
    <citation type="submission" date="2018-05" db="EMBL/GenBank/DDBJ databases">
        <authorList>
            <person name="Lanie J.A."/>
            <person name="Ng W.-L."/>
            <person name="Kazmierczak K.M."/>
            <person name="Andrzejewski T.M."/>
            <person name="Davidsen T.M."/>
            <person name="Wayne K.J."/>
            <person name="Tettelin H."/>
            <person name="Glass J.I."/>
            <person name="Rusch D."/>
            <person name="Podicherti R."/>
            <person name="Tsui H.-C.T."/>
            <person name="Winkler M.E."/>
        </authorList>
    </citation>
    <scope>NUCLEOTIDE SEQUENCE</scope>
</reference>